<dbReference type="PANTHER" id="PTHR46796">
    <property type="entry name" value="HTH-TYPE TRANSCRIPTIONAL ACTIVATOR RHAS-RELATED"/>
    <property type="match status" value="1"/>
</dbReference>
<dbReference type="PRINTS" id="PR00032">
    <property type="entry name" value="HTHARAC"/>
</dbReference>
<dbReference type="Pfam" id="PF14525">
    <property type="entry name" value="AraC_binding_2"/>
    <property type="match status" value="1"/>
</dbReference>
<keyword evidence="3" id="KW-0804">Transcription</keyword>
<evidence type="ECO:0000256" key="3">
    <source>
        <dbReference type="ARBA" id="ARBA00023163"/>
    </source>
</evidence>
<evidence type="ECO:0000313" key="5">
    <source>
        <dbReference type="EMBL" id="MBO2439384.1"/>
    </source>
</evidence>
<comment type="caution">
    <text evidence="5">The sequence shown here is derived from an EMBL/GenBank/DDBJ whole genome shotgun (WGS) entry which is preliminary data.</text>
</comment>
<dbReference type="EMBL" id="JAGEOK010000010">
    <property type="protein sequence ID" value="MBO2439384.1"/>
    <property type="molecule type" value="Genomic_DNA"/>
</dbReference>
<dbReference type="SMART" id="SM00342">
    <property type="entry name" value="HTH_ARAC"/>
    <property type="match status" value="1"/>
</dbReference>
<evidence type="ECO:0000256" key="1">
    <source>
        <dbReference type="ARBA" id="ARBA00023015"/>
    </source>
</evidence>
<dbReference type="InterPro" id="IPR011051">
    <property type="entry name" value="RmlC_Cupin_sf"/>
</dbReference>
<dbReference type="RefSeq" id="WP_208267774.1">
    <property type="nucleotide sequence ID" value="NZ_JAGEOK010000010.1"/>
</dbReference>
<keyword evidence="1" id="KW-0805">Transcription regulation</keyword>
<dbReference type="SUPFAM" id="SSF51182">
    <property type="entry name" value="RmlC-like cupins"/>
    <property type="match status" value="1"/>
</dbReference>
<dbReference type="PROSITE" id="PS01124">
    <property type="entry name" value="HTH_ARAC_FAMILY_2"/>
    <property type="match status" value="1"/>
</dbReference>
<organism evidence="5 6">
    <name type="scientific">Actinomadura nitritigenes</name>
    <dbReference type="NCBI Taxonomy" id="134602"/>
    <lineage>
        <taxon>Bacteria</taxon>
        <taxon>Bacillati</taxon>
        <taxon>Actinomycetota</taxon>
        <taxon>Actinomycetes</taxon>
        <taxon>Streptosporangiales</taxon>
        <taxon>Thermomonosporaceae</taxon>
        <taxon>Actinomadura</taxon>
    </lineage>
</organism>
<evidence type="ECO:0000313" key="6">
    <source>
        <dbReference type="Proteomes" id="UP000666915"/>
    </source>
</evidence>
<proteinExistence type="predicted"/>
<dbReference type="InterPro" id="IPR018060">
    <property type="entry name" value="HTH_AraC"/>
</dbReference>
<evidence type="ECO:0000259" key="4">
    <source>
        <dbReference type="PROSITE" id="PS01124"/>
    </source>
</evidence>
<dbReference type="SUPFAM" id="SSF46689">
    <property type="entry name" value="Homeodomain-like"/>
    <property type="match status" value="1"/>
</dbReference>
<keyword evidence="2" id="KW-0238">DNA-binding</keyword>
<accession>A0ABS3QZG1</accession>
<dbReference type="InterPro" id="IPR050204">
    <property type="entry name" value="AraC_XylS_family_regulators"/>
</dbReference>
<dbReference type="Pfam" id="PF12833">
    <property type="entry name" value="HTH_18"/>
    <property type="match status" value="1"/>
</dbReference>
<dbReference type="Gene3D" id="1.10.10.60">
    <property type="entry name" value="Homeodomain-like"/>
    <property type="match status" value="1"/>
</dbReference>
<reference evidence="5 6" key="1">
    <citation type="submission" date="2021-03" db="EMBL/GenBank/DDBJ databases">
        <authorList>
            <person name="Kanchanasin P."/>
            <person name="Saeng-In P."/>
            <person name="Phongsopitanun W."/>
            <person name="Yuki M."/>
            <person name="Kudo T."/>
            <person name="Ohkuma M."/>
            <person name="Tanasupawat S."/>
        </authorList>
    </citation>
    <scope>NUCLEOTIDE SEQUENCE [LARGE SCALE GENOMIC DNA]</scope>
    <source>
        <strain evidence="5 6">L46</strain>
    </source>
</reference>
<evidence type="ECO:0000256" key="2">
    <source>
        <dbReference type="ARBA" id="ARBA00023125"/>
    </source>
</evidence>
<protein>
    <submittedName>
        <fullName evidence="5">Helix-turn-helix domain-containing protein</fullName>
    </submittedName>
</protein>
<feature type="domain" description="HTH araC/xylS-type" evidence="4">
    <location>
        <begin position="207"/>
        <end position="308"/>
    </location>
</feature>
<dbReference type="InterPro" id="IPR009057">
    <property type="entry name" value="Homeodomain-like_sf"/>
</dbReference>
<dbReference type="InterPro" id="IPR020449">
    <property type="entry name" value="Tscrpt_reg_AraC-type_HTH"/>
</dbReference>
<sequence>MPPADRVDWWREITSRDLVPTAITVGDAGGFQAAADHLQLGAAGMSALEFTSLRSDRTRRLIRSSDPEWWEFGFVRAGTMLLERDRTRTVAGAGDMLLFGTSHPYEAHAFADAEPARLLLLHIPRSCVPFPERRLLGSASRPFPSQSGPGALLARFMAGCAEQMASLDASVARHLEPAAIGLATAFAASLMGEEDRMPPTRQEALALQVRTFVLDHLHEPGLSPAVIAAAHGISVRYLHHLFHGSGESVGEFIRSRRLRKCCADLLDPALKNVTVSEVGARWGFQDGSSFNRAFKARYGIPPGEHRRLGGPRPHNGG</sequence>
<gene>
    <name evidence="5" type="ORF">J4557_17820</name>
</gene>
<name>A0ABS3QZG1_9ACTN</name>
<dbReference type="PANTHER" id="PTHR46796:SF6">
    <property type="entry name" value="ARAC SUBFAMILY"/>
    <property type="match status" value="1"/>
</dbReference>
<dbReference type="Proteomes" id="UP000666915">
    <property type="component" value="Unassembled WGS sequence"/>
</dbReference>
<keyword evidence="6" id="KW-1185">Reference proteome</keyword>
<dbReference type="InterPro" id="IPR035418">
    <property type="entry name" value="AraC-bd_2"/>
</dbReference>